<gene>
    <name evidence="1" type="ORF">OWV82_018904</name>
</gene>
<proteinExistence type="predicted"/>
<evidence type="ECO:0000313" key="2">
    <source>
        <dbReference type="Proteomes" id="UP001164539"/>
    </source>
</evidence>
<sequence>MENRILPLPLRNSGMNILDESTRKRKQTAADEQETCSEIDSKYSFPKKSNLLLPKSFYYVGSLPLNKMPVGETLTITNRPMQAHNFFSQAEQLILSPVPDSCSAQVGKSTAAVDLQDMMSFGHKNFGVRDNQSLKVHYSSSGNLGPSDLVHHCFVGPDELPVASDGKAGLLKDDKILNTAGSSFAIASLEPYACTKHTENDRSLQNEIAVGNSTVALCLSGKLGEDEQGCGDGNIILMKQIKGSNSNSSLAHRISPNNCNNPADAVIKNYQRTKNGCPSKSSDEKSLSLAGKLALTTSEKLWDGSIQLNSSVTVSAVAFFKSGEKMPDVNWCDVAEVKGKVRLEAFERYIQDISRSRNRGLMVISLCWKEGSSKSGLVGMKKVAKGYREGGRVGIVKLSPGIDLYICPCSDTIITILAKHGFFKGMAAVVDNKDSLIGCVVWRKNGASTNSATKKSDRNSCSLSEHLFNLSSSSSNQRSTEKKLSSTQPVQESILIASETESSTLQSAGTSKTEGKHLKSCEVQLGLQNSSASADNFIDSKCAIDSASVKGSMSQSSDVEAPLRHKSGMERPEHGVELQKPVFLTCPSGVTKQPKYTLDDDDLPEFDFGTACGISRTPMSECINAATVDKKLLTDRQGKMAGSLQPSLPTVHSLSAFNKQRSEILNCAMFPLDDIQRMPVLKKVSTHEESQIIQSRGILMPVSATAVTSKNLFNGDNGYMPEQCPRYAEPQKLLVPRITFPSTTFVSSKVPSSIFGSSCSHPSPLLVTHPPFPTYAIPCENHRSINASGKVVQPRLPDTYVRSGPHSSIGLETNPLLRPRELPIHPAGWKGWRP</sequence>
<keyword evidence="1" id="KW-0251">Elongation factor</keyword>
<protein>
    <submittedName>
        <fullName evidence="1">SPOC domain / Transcription elongation factor S-II protein, putative isoform 1</fullName>
    </submittedName>
</protein>
<reference evidence="1 2" key="1">
    <citation type="journal article" date="2023" name="Science">
        <title>Complex scaffold remodeling in plant triterpene biosynthesis.</title>
        <authorList>
            <person name="De La Pena R."/>
            <person name="Hodgson H."/>
            <person name="Liu J.C."/>
            <person name="Stephenson M.J."/>
            <person name="Martin A.C."/>
            <person name="Owen C."/>
            <person name="Harkess A."/>
            <person name="Leebens-Mack J."/>
            <person name="Jimenez L.E."/>
            <person name="Osbourn A."/>
            <person name="Sattely E.S."/>
        </authorList>
    </citation>
    <scope>NUCLEOTIDE SEQUENCE [LARGE SCALE GENOMIC DNA]</scope>
    <source>
        <strain evidence="2">cv. JPN11</strain>
        <tissue evidence="1">Leaf</tissue>
    </source>
</reference>
<keyword evidence="2" id="KW-1185">Reference proteome</keyword>
<comment type="caution">
    <text evidence="1">The sequence shown here is derived from an EMBL/GenBank/DDBJ whole genome shotgun (WGS) entry which is preliminary data.</text>
</comment>
<organism evidence="1 2">
    <name type="scientific">Melia azedarach</name>
    <name type="common">Chinaberry tree</name>
    <dbReference type="NCBI Taxonomy" id="155640"/>
    <lineage>
        <taxon>Eukaryota</taxon>
        <taxon>Viridiplantae</taxon>
        <taxon>Streptophyta</taxon>
        <taxon>Embryophyta</taxon>
        <taxon>Tracheophyta</taxon>
        <taxon>Spermatophyta</taxon>
        <taxon>Magnoliopsida</taxon>
        <taxon>eudicotyledons</taxon>
        <taxon>Gunneridae</taxon>
        <taxon>Pentapetalae</taxon>
        <taxon>rosids</taxon>
        <taxon>malvids</taxon>
        <taxon>Sapindales</taxon>
        <taxon>Meliaceae</taxon>
        <taxon>Melia</taxon>
    </lineage>
</organism>
<evidence type="ECO:0000313" key="1">
    <source>
        <dbReference type="EMBL" id="KAJ4709058.1"/>
    </source>
</evidence>
<keyword evidence="1" id="KW-0648">Protein biosynthesis</keyword>
<dbReference type="Proteomes" id="UP001164539">
    <property type="component" value="Chromosome 10"/>
</dbReference>
<dbReference type="EMBL" id="CM051403">
    <property type="protein sequence ID" value="KAJ4709058.1"/>
    <property type="molecule type" value="Genomic_DNA"/>
</dbReference>
<name>A0ACC1XE41_MELAZ</name>
<accession>A0ACC1XE41</accession>